<accession>A0A2Y9QFS1</accession>
<dbReference type="Proteomes" id="UP000248480">
    <property type="component" value="Unplaced"/>
</dbReference>
<proteinExistence type="predicted"/>
<feature type="region of interest" description="Disordered" evidence="1">
    <location>
        <begin position="63"/>
        <end position="105"/>
    </location>
</feature>
<dbReference type="GO" id="GO:0060090">
    <property type="term" value="F:molecular adaptor activity"/>
    <property type="evidence" value="ECO:0007669"/>
    <property type="project" value="TreeGrafter"/>
</dbReference>
<dbReference type="KEGG" id="tmu:101342807"/>
<evidence type="ECO:0000313" key="2">
    <source>
        <dbReference type="Proteomes" id="UP000248480"/>
    </source>
</evidence>
<feature type="region of interest" description="Disordered" evidence="1">
    <location>
        <begin position="239"/>
        <end position="298"/>
    </location>
</feature>
<dbReference type="PANTHER" id="PTHR46501:SF2">
    <property type="entry name" value="MYOMEGALIN"/>
    <property type="match status" value="1"/>
</dbReference>
<dbReference type="InParanoid" id="A0A2Y9QFS1"/>
<dbReference type="GO" id="GO:0090063">
    <property type="term" value="P:positive regulation of microtubule nucleation"/>
    <property type="evidence" value="ECO:0007669"/>
    <property type="project" value="TreeGrafter"/>
</dbReference>
<dbReference type="GO" id="GO:1903358">
    <property type="term" value="P:regulation of Golgi organization"/>
    <property type="evidence" value="ECO:0007669"/>
    <property type="project" value="TreeGrafter"/>
</dbReference>
<feature type="compositionally biased region" description="Polar residues" evidence="1">
    <location>
        <begin position="246"/>
        <end position="275"/>
    </location>
</feature>
<feature type="region of interest" description="Disordered" evidence="1">
    <location>
        <begin position="356"/>
        <end position="391"/>
    </location>
</feature>
<dbReference type="AlphaFoldDB" id="A0A2Y9QFS1"/>
<dbReference type="GO" id="GO:0005794">
    <property type="term" value="C:Golgi apparatus"/>
    <property type="evidence" value="ECO:0007669"/>
    <property type="project" value="TreeGrafter"/>
</dbReference>
<protein>
    <submittedName>
        <fullName evidence="3">Uncharacterized protein LOC101342807</fullName>
    </submittedName>
</protein>
<dbReference type="RefSeq" id="XP_023580376.1">
    <property type="nucleotide sequence ID" value="XM_023724608.1"/>
</dbReference>
<dbReference type="STRING" id="127582.A0A2Y9QFS1"/>
<name>A0A2Y9QFS1_TRIMA</name>
<dbReference type="PANTHER" id="PTHR46501">
    <property type="entry name" value="MYOMEGALIN"/>
    <property type="match status" value="1"/>
</dbReference>
<reference evidence="3" key="1">
    <citation type="submission" date="2025-08" db="UniProtKB">
        <authorList>
            <consortium name="RefSeq"/>
        </authorList>
    </citation>
    <scope>IDENTIFICATION</scope>
</reference>
<dbReference type="GO" id="GO:0005813">
    <property type="term" value="C:centrosome"/>
    <property type="evidence" value="ECO:0007669"/>
    <property type="project" value="TreeGrafter"/>
</dbReference>
<organism evidence="2 3">
    <name type="scientific">Trichechus manatus latirostris</name>
    <name type="common">Florida manatee</name>
    <dbReference type="NCBI Taxonomy" id="127582"/>
    <lineage>
        <taxon>Eukaryota</taxon>
        <taxon>Metazoa</taxon>
        <taxon>Chordata</taxon>
        <taxon>Craniata</taxon>
        <taxon>Vertebrata</taxon>
        <taxon>Euteleostomi</taxon>
        <taxon>Mammalia</taxon>
        <taxon>Eutheria</taxon>
        <taxon>Afrotheria</taxon>
        <taxon>Sirenia</taxon>
        <taxon>Trichechidae</taxon>
        <taxon>Trichechus</taxon>
    </lineage>
</organism>
<keyword evidence="2" id="KW-1185">Reference proteome</keyword>
<evidence type="ECO:0000256" key="1">
    <source>
        <dbReference type="SAM" id="MobiDB-lite"/>
    </source>
</evidence>
<dbReference type="GO" id="GO:0007098">
    <property type="term" value="P:centrosome cycle"/>
    <property type="evidence" value="ECO:0007669"/>
    <property type="project" value="TreeGrafter"/>
</dbReference>
<evidence type="ECO:0000313" key="3">
    <source>
        <dbReference type="RefSeq" id="XP_023580376.1"/>
    </source>
</evidence>
<sequence length="391" mass="43370">MNRAVGPPLRLICGFYPLKSASSGPVLEGQGQGWVPSARILCQEPHTLPVQFRRRFIGFLRTPRGPSASHPPQPLPSLLHAVSPARSNVPGQSELRGPPTGKDRDHEVKAGLLRNRYLPSPVKSSLSVSLVDRSLSRSAYPDPAEPAEPANLLRRRRAERREFEPRSHSFPLLFLPLLSYFRKYHSLIQNQARELTSLRQKMRIGRAVSSLLIQHVKNTVTAFEELHCPHQPCWDASPATPADSATLPSNLSGARSAQPSCPLSGTTPHHSTLPNRTLEPGQHGSSGPWDEMRPQKMNTSGDLWTFSSLYRPNSKPSGSDLLEKNLVDIQSLRQRLEKSVFINDRLQERLEHVLSSADQGKGPAQSAPDVFFATPHSYTQSHSSDSDQEFL</sequence>
<gene>
    <name evidence="3" type="primary">LOC101342807</name>
</gene>
<dbReference type="GeneID" id="101342807"/>
<dbReference type="InterPro" id="IPR052593">
    <property type="entry name" value="MT-associated_AKAP9-binding"/>
</dbReference>